<reference evidence="2 3" key="1">
    <citation type="journal article" date="2021" name="bioRxiv">
        <title>The Gossypium anomalum genome as a resource for cotton improvement and evolutionary analysis of hybrid incompatibility.</title>
        <authorList>
            <person name="Grover C.E."/>
            <person name="Yuan D."/>
            <person name="Arick M.A."/>
            <person name="Miller E.R."/>
            <person name="Hu G."/>
            <person name="Peterson D.G."/>
            <person name="Wendel J.F."/>
            <person name="Udall J.A."/>
        </authorList>
    </citation>
    <scope>NUCLEOTIDE SEQUENCE [LARGE SCALE GENOMIC DNA]</scope>
    <source>
        <strain evidence="2">JFW-Udall</strain>
        <tissue evidence="2">Leaf</tissue>
    </source>
</reference>
<feature type="chain" id="PRO_5035223718" evidence="1">
    <location>
        <begin position="22"/>
        <end position="124"/>
    </location>
</feature>
<evidence type="ECO:0000313" key="2">
    <source>
        <dbReference type="EMBL" id="KAG8473404.1"/>
    </source>
</evidence>
<organism evidence="2 3">
    <name type="scientific">Gossypium anomalum</name>
    <dbReference type="NCBI Taxonomy" id="47600"/>
    <lineage>
        <taxon>Eukaryota</taxon>
        <taxon>Viridiplantae</taxon>
        <taxon>Streptophyta</taxon>
        <taxon>Embryophyta</taxon>
        <taxon>Tracheophyta</taxon>
        <taxon>Spermatophyta</taxon>
        <taxon>Magnoliopsida</taxon>
        <taxon>eudicotyledons</taxon>
        <taxon>Gunneridae</taxon>
        <taxon>Pentapetalae</taxon>
        <taxon>rosids</taxon>
        <taxon>malvids</taxon>
        <taxon>Malvales</taxon>
        <taxon>Malvaceae</taxon>
        <taxon>Malvoideae</taxon>
        <taxon>Gossypium</taxon>
    </lineage>
</organism>
<dbReference type="OrthoDB" id="1001962at2759"/>
<keyword evidence="1" id="KW-0732">Signal</keyword>
<gene>
    <name evidence="2" type="ORF">CXB51_035706</name>
</gene>
<dbReference type="AlphaFoldDB" id="A0A8J5YI00"/>
<evidence type="ECO:0000256" key="1">
    <source>
        <dbReference type="SAM" id="SignalP"/>
    </source>
</evidence>
<dbReference type="EMBL" id="JAHUZN010000013">
    <property type="protein sequence ID" value="KAG8473404.1"/>
    <property type="molecule type" value="Genomic_DNA"/>
</dbReference>
<sequence length="124" mass="14103">MRKTKLGVCRLVYVILGAVSGHGTECNVNRWLPAPTKVMGLVVTTISTWNHGPSYVGLPEELEDFRLLLDQSSEANFEWMSFADANIIYCIPSEVFANWDMWDVNVSLLVYVMVEIHKLDQVLR</sequence>
<proteinExistence type="predicted"/>
<protein>
    <submittedName>
        <fullName evidence="2">Uncharacterized protein</fullName>
    </submittedName>
</protein>
<name>A0A8J5YI00_9ROSI</name>
<comment type="caution">
    <text evidence="2">The sequence shown here is derived from an EMBL/GenBank/DDBJ whole genome shotgun (WGS) entry which is preliminary data.</text>
</comment>
<accession>A0A8J5YI00</accession>
<evidence type="ECO:0000313" key="3">
    <source>
        <dbReference type="Proteomes" id="UP000701853"/>
    </source>
</evidence>
<keyword evidence="3" id="KW-1185">Reference proteome</keyword>
<feature type="signal peptide" evidence="1">
    <location>
        <begin position="1"/>
        <end position="21"/>
    </location>
</feature>
<dbReference type="Proteomes" id="UP000701853">
    <property type="component" value="Chromosome 13"/>
</dbReference>